<dbReference type="RefSeq" id="WP_377341510.1">
    <property type="nucleotide sequence ID" value="NZ_JBHLUE010000017.1"/>
</dbReference>
<protein>
    <submittedName>
        <fullName evidence="2">DUF3072 domain-containing protein</fullName>
    </submittedName>
</protein>
<feature type="region of interest" description="Disordered" evidence="1">
    <location>
        <begin position="1"/>
        <end position="24"/>
    </location>
</feature>
<evidence type="ECO:0000313" key="3">
    <source>
        <dbReference type="Proteomes" id="UP001589894"/>
    </source>
</evidence>
<sequence length="71" mass="7746">MSDQNSPQANPAGAIKDPDEWVTGEEPWTAAQRSYLETLSREAGSELPGEMTKADAAKRIEDLQEQTGRGQ</sequence>
<organism evidence="2 3">
    <name type="scientific">Plantactinospora siamensis</name>
    <dbReference type="NCBI Taxonomy" id="555372"/>
    <lineage>
        <taxon>Bacteria</taxon>
        <taxon>Bacillati</taxon>
        <taxon>Actinomycetota</taxon>
        <taxon>Actinomycetes</taxon>
        <taxon>Micromonosporales</taxon>
        <taxon>Micromonosporaceae</taxon>
        <taxon>Plantactinospora</taxon>
    </lineage>
</organism>
<dbReference type="Pfam" id="PF11272">
    <property type="entry name" value="DUF3072"/>
    <property type="match status" value="1"/>
</dbReference>
<proteinExistence type="predicted"/>
<name>A0ABV6P0U9_9ACTN</name>
<gene>
    <name evidence="2" type="ORF">ACFFHU_21245</name>
</gene>
<evidence type="ECO:0000313" key="2">
    <source>
        <dbReference type="EMBL" id="MFC0566654.1"/>
    </source>
</evidence>
<reference evidence="2 3" key="1">
    <citation type="submission" date="2024-09" db="EMBL/GenBank/DDBJ databases">
        <authorList>
            <person name="Sun Q."/>
            <person name="Mori K."/>
        </authorList>
    </citation>
    <scope>NUCLEOTIDE SEQUENCE [LARGE SCALE GENOMIC DNA]</scope>
    <source>
        <strain evidence="2 3">TBRC 2205</strain>
    </source>
</reference>
<accession>A0ABV6P0U9</accession>
<dbReference type="InterPro" id="IPR021425">
    <property type="entry name" value="DUF3072"/>
</dbReference>
<keyword evidence="3" id="KW-1185">Reference proteome</keyword>
<evidence type="ECO:0000256" key="1">
    <source>
        <dbReference type="SAM" id="MobiDB-lite"/>
    </source>
</evidence>
<comment type="caution">
    <text evidence="2">The sequence shown here is derived from an EMBL/GenBank/DDBJ whole genome shotgun (WGS) entry which is preliminary data.</text>
</comment>
<dbReference type="Proteomes" id="UP001589894">
    <property type="component" value="Unassembled WGS sequence"/>
</dbReference>
<dbReference type="EMBL" id="JBHLUE010000017">
    <property type="protein sequence ID" value="MFC0566654.1"/>
    <property type="molecule type" value="Genomic_DNA"/>
</dbReference>